<name>A0A433Q3A7_9FUNG</name>
<organism evidence="1 2">
    <name type="scientific">Jimgerdemannia flammicorona</name>
    <dbReference type="NCBI Taxonomy" id="994334"/>
    <lineage>
        <taxon>Eukaryota</taxon>
        <taxon>Fungi</taxon>
        <taxon>Fungi incertae sedis</taxon>
        <taxon>Mucoromycota</taxon>
        <taxon>Mucoromycotina</taxon>
        <taxon>Endogonomycetes</taxon>
        <taxon>Endogonales</taxon>
        <taxon>Endogonaceae</taxon>
        <taxon>Jimgerdemannia</taxon>
    </lineage>
</organism>
<gene>
    <name evidence="1" type="ORF">BC938DRAFT_474022</name>
</gene>
<sequence length="76" mass="8710">MLRWTIKTCLQRRDQHREGRLTGRRPGREQEAKKACIGVDDRITWLQAVELDTIYSSEAIVVHRAASKRRPPPGGS</sequence>
<dbReference type="Proteomes" id="UP000274822">
    <property type="component" value="Unassembled WGS sequence"/>
</dbReference>
<reference evidence="1 2" key="1">
    <citation type="journal article" date="2018" name="New Phytol.">
        <title>Phylogenomics of Endogonaceae and evolution of mycorrhizas within Mucoromycota.</title>
        <authorList>
            <person name="Chang Y."/>
            <person name="Desiro A."/>
            <person name="Na H."/>
            <person name="Sandor L."/>
            <person name="Lipzen A."/>
            <person name="Clum A."/>
            <person name="Barry K."/>
            <person name="Grigoriev I.V."/>
            <person name="Martin F.M."/>
            <person name="Stajich J.E."/>
            <person name="Smith M.E."/>
            <person name="Bonito G."/>
            <person name="Spatafora J.W."/>
        </authorList>
    </citation>
    <scope>NUCLEOTIDE SEQUENCE [LARGE SCALE GENOMIC DNA]</scope>
    <source>
        <strain evidence="1 2">AD002</strain>
    </source>
</reference>
<evidence type="ECO:0000313" key="2">
    <source>
        <dbReference type="Proteomes" id="UP000274822"/>
    </source>
</evidence>
<protein>
    <submittedName>
        <fullName evidence="1">Uncharacterized protein</fullName>
    </submittedName>
</protein>
<proteinExistence type="predicted"/>
<evidence type="ECO:0000313" key="1">
    <source>
        <dbReference type="EMBL" id="RUS24154.1"/>
    </source>
</evidence>
<comment type="caution">
    <text evidence="1">The sequence shown here is derived from an EMBL/GenBank/DDBJ whole genome shotgun (WGS) entry which is preliminary data.</text>
</comment>
<dbReference type="AlphaFoldDB" id="A0A433Q3A7"/>
<accession>A0A433Q3A7</accession>
<dbReference type="EMBL" id="RBNJ01017088">
    <property type="protein sequence ID" value="RUS24154.1"/>
    <property type="molecule type" value="Genomic_DNA"/>
</dbReference>
<keyword evidence="2" id="KW-1185">Reference proteome</keyword>